<feature type="region of interest" description="Disordered" evidence="1">
    <location>
        <begin position="187"/>
        <end position="206"/>
    </location>
</feature>
<dbReference type="InterPro" id="IPR012902">
    <property type="entry name" value="N_methyl_site"/>
</dbReference>
<dbReference type="Proteomes" id="UP000219612">
    <property type="component" value="Unassembled WGS sequence"/>
</dbReference>
<evidence type="ECO:0000256" key="1">
    <source>
        <dbReference type="SAM" id="MobiDB-lite"/>
    </source>
</evidence>
<keyword evidence="2" id="KW-1133">Transmembrane helix</keyword>
<keyword evidence="2" id="KW-0472">Membrane</keyword>
<dbReference type="RefSeq" id="WP_097327557.1">
    <property type="nucleotide sequence ID" value="NZ_OBDY01000030.1"/>
</dbReference>
<dbReference type="AlphaFoldDB" id="A0A285K598"/>
<dbReference type="Pfam" id="PF07963">
    <property type="entry name" value="N_methyl"/>
    <property type="match status" value="1"/>
</dbReference>
<dbReference type="EMBL" id="OBDY01000030">
    <property type="protein sequence ID" value="SNY66511.1"/>
    <property type="molecule type" value="Genomic_DNA"/>
</dbReference>
<evidence type="ECO:0000313" key="3">
    <source>
        <dbReference type="EMBL" id="SNY66511.1"/>
    </source>
</evidence>
<reference evidence="3 4" key="1">
    <citation type="submission" date="2017-09" db="EMBL/GenBank/DDBJ databases">
        <authorList>
            <person name="Ehlers B."/>
            <person name="Leendertz F.H."/>
        </authorList>
    </citation>
    <scope>NUCLEOTIDE SEQUENCE [LARGE SCALE GENOMIC DNA]</scope>
    <source>
        <strain evidence="3 4">CGMCC 4.6857</strain>
    </source>
</reference>
<dbReference type="PROSITE" id="PS00409">
    <property type="entry name" value="PROKAR_NTER_METHYL"/>
    <property type="match status" value="1"/>
</dbReference>
<proteinExistence type="predicted"/>
<gene>
    <name evidence="3" type="ORF">SAMN05421748_13055</name>
</gene>
<protein>
    <submittedName>
        <fullName evidence="3">Prepilin-type N-terminal cleavage/methylation domain-containing protein</fullName>
    </submittedName>
</protein>
<keyword evidence="4" id="KW-1185">Reference proteome</keyword>
<name>A0A285K598_9ACTN</name>
<dbReference type="NCBIfam" id="TIGR02532">
    <property type="entry name" value="IV_pilin_GFxxxE"/>
    <property type="match status" value="1"/>
</dbReference>
<accession>A0A285K598</accession>
<evidence type="ECO:0000256" key="2">
    <source>
        <dbReference type="SAM" id="Phobius"/>
    </source>
</evidence>
<organism evidence="3 4">
    <name type="scientific">Paractinoplanes atraurantiacus</name>
    <dbReference type="NCBI Taxonomy" id="1036182"/>
    <lineage>
        <taxon>Bacteria</taxon>
        <taxon>Bacillati</taxon>
        <taxon>Actinomycetota</taxon>
        <taxon>Actinomycetes</taxon>
        <taxon>Micromonosporales</taxon>
        <taxon>Micromonosporaceae</taxon>
        <taxon>Paractinoplanes</taxon>
    </lineage>
</organism>
<evidence type="ECO:0000313" key="4">
    <source>
        <dbReference type="Proteomes" id="UP000219612"/>
    </source>
</evidence>
<feature type="transmembrane region" description="Helical" evidence="2">
    <location>
        <begin position="12"/>
        <end position="35"/>
    </location>
</feature>
<dbReference type="OrthoDB" id="5119659at2"/>
<sequence>MSAPPEEKDGGYSLLELIVAMGIMSVVLVVVFGGIMQVYSAVNRTEGTSFARDQVAAAFRRLDTQLRYASWLSSKAAVPVGGRYYLEFALPTGCRQLVYDNGVLTLASWTAPAAPGKAMVVASELALMPGTAPFTVITPTEQPYASASAGSDAMGSGYTPEFYQIRLRLNATVGTTTIPFDTLFSAENTTRNTNTENPCSSGRPSS</sequence>
<keyword evidence="2" id="KW-0812">Transmembrane</keyword>
<feature type="compositionally biased region" description="Low complexity" evidence="1">
    <location>
        <begin position="187"/>
        <end position="197"/>
    </location>
</feature>